<feature type="domain" description="RING-type" evidence="6">
    <location>
        <begin position="29"/>
        <end position="75"/>
    </location>
</feature>
<dbReference type="PANTHER" id="PTHR44200">
    <property type="entry name" value="DNAJ HOMOLOG SUBFAMILY C MEMBER 7"/>
    <property type="match status" value="1"/>
</dbReference>
<keyword evidence="2 4" id="KW-0863">Zinc-finger</keyword>
<dbReference type="SUPFAM" id="SSF57850">
    <property type="entry name" value="RING/U-box"/>
    <property type="match status" value="1"/>
</dbReference>
<dbReference type="InParanoid" id="A0A1Z5JK82"/>
<protein>
    <recommendedName>
        <fullName evidence="6">RING-type domain-containing protein</fullName>
    </recommendedName>
</protein>
<evidence type="ECO:0000256" key="3">
    <source>
        <dbReference type="ARBA" id="ARBA00022833"/>
    </source>
</evidence>
<dbReference type="Gene3D" id="3.30.40.10">
    <property type="entry name" value="Zinc/RING finger domain, C3HC4 (zinc finger)"/>
    <property type="match status" value="1"/>
</dbReference>
<feature type="compositionally biased region" description="Basic and acidic residues" evidence="5">
    <location>
        <begin position="907"/>
        <end position="919"/>
    </location>
</feature>
<feature type="compositionally biased region" description="Acidic residues" evidence="5">
    <location>
        <begin position="249"/>
        <end position="259"/>
    </location>
</feature>
<feature type="compositionally biased region" description="Acidic residues" evidence="5">
    <location>
        <begin position="307"/>
        <end position="319"/>
    </location>
</feature>
<dbReference type="InterPro" id="IPR017907">
    <property type="entry name" value="Znf_RING_CS"/>
</dbReference>
<dbReference type="SMART" id="SM00184">
    <property type="entry name" value="RING"/>
    <property type="match status" value="1"/>
</dbReference>
<evidence type="ECO:0000313" key="8">
    <source>
        <dbReference type="Proteomes" id="UP000198406"/>
    </source>
</evidence>
<dbReference type="PROSITE" id="PS50089">
    <property type="entry name" value="ZF_RING_2"/>
    <property type="match status" value="1"/>
</dbReference>
<feature type="compositionally biased region" description="Basic and acidic residues" evidence="5">
    <location>
        <begin position="320"/>
        <end position="330"/>
    </location>
</feature>
<keyword evidence="8" id="KW-1185">Reference proteome</keyword>
<sequence length="934" mass="105943">MGFDLSQITSGYDQRKVLSDEKHYSSFVCVICTNLASLDAVVTSRCSHPFCRRCLESWALQCNLRKHQITCPVCKGDLSSDPSVECMEFGTLSIAARPLSEAQPLAYRVLALVQVQCVDEDADCNWTGDYGKFLSHATMHADRGSDHKLLKPETKNKSEKREETVPTDTSDESAPENGNKDIDGQLTHFPRWKKLNSGSNTQSTNARRDTPPSKISRKISETPVSVIHSVAAEESNNGDPFQDESPSPLDEEEDDDDFSFDMNGHASFLVGKLTNDFGTSINSMAFCGESGVVNFVETTDSERGPEGELETIYDDDLEGDEKPNDTKSRGFTDDLIDKAHKLKKQANAKFNKGDFAGARKLYTEAIRMMDSFRPQSVEDRALMSHVHSNRAVTFFREKKFETCIEDCEKAIEHDPSYDKNWIRMWRALMALGEIEKAHLLIVKATEAVPGSNRIREEYHRSLSERELLEKTEKYYLDGKYQIAKELIEESTKSTTNLRLLCLAARIEISLGQANVAMEQANKALRVNSLYPESLEIYGHALMLMGDTEKATQALFESHKMSNSKQTKKILTKCQKINTSLSQARAFTKRGRHNEAMEQLNSAINDCEDLPSISPLVIALRCERAESYLRNKRFSDALRDCHDVLEINRTHVQTWIVRTDVLAALGKEKEALRELREIRKDWGAGNLLIDDQYRKIDFEHRISQVDDDLNHFVKELENGVCELLVTPDLDKNHASERRSARKSNKSSSGRKKHEMSPRSPHYERSHASPALHSPEEGSLSPKRRIRVKKRSDRNDEVTVATSRGKPRPTTSDDMSRTSKLRPTRRADDGESVRTKSRPRKSDEASVITERRPRSSPRKHNDGVSVVSERRKSSSRRHREDDLTVEKKRSPRRLGDTMSVVSSRKRLSKRESAESTRKERIEEAVKTLKNLGTKSR</sequence>
<evidence type="ECO:0000256" key="1">
    <source>
        <dbReference type="ARBA" id="ARBA00022723"/>
    </source>
</evidence>
<reference evidence="7 8" key="1">
    <citation type="journal article" date="2015" name="Plant Cell">
        <title>Oil accumulation by the oleaginous diatom Fistulifera solaris as revealed by the genome and transcriptome.</title>
        <authorList>
            <person name="Tanaka T."/>
            <person name="Maeda Y."/>
            <person name="Veluchamy A."/>
            <person name="Tanaka M."/>
            <person name="Abida H."/>
            <person name="Marechal E."/>
            <person name="Bowler C."/>
            <person name="Muto M."/>
            <person name="Sunaga Y."/>
            <person name="Tanaka M."/>
            <person name="Yoshino T."/>
            <person name="Taniguchi T."/>
            <person name="Fukuda Y."/>
            <person name="Nemoto M."/>
            <person name="Matsumoto M."/>
            <person name="Wong P.S."/>
            <person name="Aburatani S."/>
            <person name="Fujibuchi W."/>
        </authorList>
    </citation>
    <scope>NUCLEOTIDE SEQUENCE [LARGE SCALE GENOMIC DNA]</scope>
    <source>
        <strain evidence="7 8">JPCC DA0580</strain>
    </source>
</reference>
<feature type="compositionally biased region" description="Polar residues" evidence="5">
    <location>
        <begin position="196"/>
        <end position="205"/>
    </location>
</feature>
<evidence type="ECO:0000259" key="6">
    <source>
        <dbReference type="PROSITE" id="PS50089"/>
    </source>
</evidence>
<dbReference type="SMART" id="SM00028">
    <property type="entry name" value="TPR"/>
    <property type="match status" value="5"/>
</dbReference>
<evidence type="ECO:0000256" key="5">
    <source>
        <dbReference type="SAM" id="MobiDB-lite"/>
    </source>
</evidence>
<keyword evidence="1" id="KW-0479">Metal-binding</keyword>
<evidence type="ECO:0000256" key="4">
    <source>
        <dbReference type="PROSITE-ProRule" id="PRU00175"/>
    </source>
</evidence>
<feature type="compositionally biased region" description="Basic and acidic residues" evidence="5">
    <location>
        <begin position="142"/>
        <end position="164"/>
    </location>
</feature>
<dbReference type="Pfam" id="PF00515">
    <property type="entry name" value="TPR_1"/>
    <property type="match status" value="1"/>
</dbReference>
<dbReference type="PROSITE" id="PS00518">
    <property type="entry name" value="ZF_RING_1"/>
    <property type="match status" value="1"/>
</dbReference>
<keyword evidence="3" id="KW-0862">Zinc</keyword>
<name>A0A1Z5JK82_FISSO</name>
<dbReference type="EMBL" id="BDSP01000078">
    <property type="protein sequence ID" value="GAX14326.1"/>
    <property type="molecule type" value="Genomic_DNA"/>
</dbReference>
<dbReference type="GO" id="GO:0005737">
    <property type="term" value="C:cytoplasm"/>
    <property type="evidence" value="ECO:0007669"/>
    <property type="project" value="UniProtKB-ARBA"/>
</dbReference>
<feature type="compositionally biased region" description="Basic residues" evidence="5">
    <location>
        <begin position="738"/>
        <end position="752"/>
    </location>
</feature>
<feature type="region of interest" description="Disordered" evidence="5">
    <location>
        <begin position="298"/>
        <end position="330"/>
    </location>
</feature>
<feature type="compositionally biased region" description="Basic and acidic residues" evidence="5">
    <location>
        <begin position="866"/>
        <end position="886"/>
    </location>
</feature>
<dbReference type="InterPro" id="IPR011990">
    <property type="entry name" value="TPR-like_helical_dom_sf"/>
</dbReference>
<feature type="compositionally biased region" description="Basic and acidic residues" evidence="5">
    <location>
        <begin position="753"/>
        <end position="765"/>
    </location>
</feature>
<feature type="region of interest" description="Disordered" evidence="5">
    <location>
        <begin position="731"/>
        <end position="919"/>
    </location>
</feature>
<dbReference type="AlphaFoldDB" id="A0A1Z5JK82"/>
<organism evidence="7 8">
    <name type="scientific">Fistulifera solaris</name>
    <name type="common">Oleaginous diatom</name>
    <dbReference type="NCBI Taxonomy" id="1519565"/>
    <lineage>
        <taxon>Eukaryota</taxon>
        <taxon>Sar</taxon>
        <taxon>Stramenopiles</taxon>
        <taxon>Ochrophyta</taxon>
        <taxon>Bacillariophyta</taxon>
        <taxon>Bacillariophyceae</taxon>
        <taxon>Bacillariophycidae</taxon>
        <taxon>Naviculales</taxon>
        <taxon>Naviculaceae</taxon>
        <taxon>Fistulifera</taxon>
    </lineage>
</organism>
<feature type="region of interest" description="Disordered" evidence="5">
    <location>
        <begin position="142"/>
        <end position="259"/>
    </location>
</feature>
<dbReference type="InterPro" id="IPR019734">
    <property type="entry name" value="TPR_rpt"/>
</dbReference>
<evidence type="ECO:0000256" key="2">
    <source>
        <dbReference type="ARBA" id="ARBA00022771"/>
    </source>
</evidence>
<dbReference type="GO" id="GO:0008270">
    <property type="term" value="F:zinc ion binding"/>
    <property type="evidence" value="ECO:0007669"/>
    <property type="project" value="UniProtKB-KW"/>
</dbReference>
<dbReference type="SUPFAM" id="SSF48452">
    <property type="entry name" value="TPR-like"/>
    <property type="match status" value="3"/>
</dbReference>
<evidence type="ECO:0000313" key="7">
    <source>
        <dbReference type="EMBL" id="GAX14326.1"/>
    </source>
</evidence>
<dbReference type="InterPro" id="IPR001841">
    <property type="entry name" value="Znf_RING"/>
</dbReference>
<feature type="compositionally biased region" description="Basic residues" evidence="5">
    <location>
        <begin position="780"/>
        <end position="790"/>
    </location>
</feature>
<accession>A0A1Z5JK82</accession>
<dbReference type="OrthoDB" id="765884at2759"/>
<comment type="caution">
    <text evidence="7">The sequence shown here is derived from an EMBL/GenBank/DDBJ whole genome shotgun (WGS) entry which is preliminary data.</text>
</comment>
<dbReference type="PANTHER" id="PTHR44200:SF1">
    <property type="entry name" value="DNAJ HOMOLOG SUBFAMILY C MEMBER 7"/>
    <property type="match status" value="1"/>
</dbReference>
<proteinExistence type="predicted"/>
<gene>
    <name evidence="7" type="ORF">FisN_1Hh526</name>
</gene>
<dbReference type="InterPro" id="IPR013083">
    <property type="entry name" value="Znf_RING/FYVE/PHD"/>
</dbReference>
<dbReference type="InterPro" id="IPR052758">
    <property type="entry name" value="SRC_co-chaperone"/>
</dbReference>
<dbReference type="Gene3D" id="1.25.40.10">
    <property type="entry name" value="Tetratricopeptide repeat domain"/>
    <property type="match status" value="3"/>
</dbReference>
<feature type="compositionally biased region" description="Basic and acidic residues" evidence="5">
    <location>
        <begin position="823"/>
        <end position="851"/>
    </location>
</feature>
<dbReference type="Proteomes" id="UP000198406">
    <property type="component" value="Unassembled WGS sequence"/>
</dbReference>